<dbReference type="AlphaFoldDB" id="A0A0A9XYX5"/>
<feature type="non-terminal residue" evidence="1">
    <location>
        <position position="1"/>
    </location>
</feature>
<protein>
    <submittedName>
        <fullName evidence="1">Polyprotein P3</fullName>
    </submittedName>
</protein>
<accession>A0A0A9XYX5</accession>
<proteinExistence type="predicted"/>
<sequence>RHKFFTRKQEPEETFEQYMAVMRNLSTPCGFNDLKDALVRDLFICGVRDSRVQEKLLHLGDVDTQKTLDVCRNYALVSEHVTKIKQEHEEEVKIDQISRRTKYRRKFEGASVPRRTGANDRTIECKFCGFKHQYGRCPAFGKKCNICSVKNHFASVCKSRGDRGKQVDALSKDGSEEDTDEEYLVDMMELMEVEEVYKDSRDEYEWYLVDLQIRGQSVQFKIDSGAQCNIVSVQQFENLGLNISSVK</sequence>
<reference evidence="1" key="1">
    <citation type="journal article" date="2014" name="PLoS ONE">
        <title>Transcriptome-Based Identification of ABC Transporters in the Western Tarnished Plant Bug Lygus hesperus.</title>
        <authorList>
            <person name="Hull J.J."/>
            <person name="Chaney K."/>
            <person name="Geib S.M."/>
            <person name="Fabrick J.A."/>
            <person name="Brent C.S."/>
            <person name="Walsh D."/>
            <person name="Lavine L.C."/>
        </authorList>
    </citation>
    <scope>NUCLEOTIDE SEQUENCE</scope>
</reference>
<organism evidence="1">
    <name type="scientific">Lygus hesperus</name>
    <name type="common">Western plant bug</name>
    <dbReference type="NCBI Taxonomy" id="30085"/>
    <lineage>
        <taxon>Eukaryota</taxon>
        <taxon>Metazoa</taxon>
        <taxon>Ecdysozoa</taxon>
        <taxon>Arthropoda</taxon>
        <taxon>Hexapoda</taxon>
        <taxon>Insecta</taxon>
        <taxon>Pterygota</taxon>
        <taxon>Neoptera</taxon>
        <taxon>Paraneoptera</taxon>
        <taxon>Hemiptera</taxon>
        <taxon>Heteroptera</taxon>
        <taxon>Panheteroptera</taxon>
        <taxon>Cimicomorpha</taxon>
        <taxon>Miridae</taxon>
        <taxon>Mirini</taxon>
        <taxon>Lygus</taxon>
    </lineage>
</organism>
<evidence type="ECO:0000313" key="1">
    <source>
        <dbReference type="EMBL" id="JAG22500.1"/>
    </source>
</evidence>
<dbReference type="InterPro" id="IPR021109">
    <property type="entry name" value="Peptidase_aspartic_dom_sf"/>
</dbReference>
<dbReference type="PANTHER" id="PTHR37984">
    <property type="entry name" value="PROTEIN CBG26694"/>
    <property type="match status" value="1"/>
</dbReference>
<dbReference type="EMBL" id="GBHO01021104">
    <property type="protein sequence ID" value="JAG22500.1"/>
    <property type="molecule type" value="Transcribed_RNA"/>
</dbReference>
<dbReference type="Gene3D" id="2.40.70.10">
    <property type="entry name" value="Acid Proteases"/>
    <property type="match status" value="1"/>
</dbReference>
<feature type="non-terminal residue" evidence="1">
    <location>
        <position position="247"/>
    </location>
</feature>
<reference evidence="1" key="2">
    <citation type="submission" date="2014-07" db="EMBL/GenBank/DDBJ databases">
        <authorList>
            <person name="Hull J."/>
        </authorList>
    </citation>
    <scope>NUCLEOTIDE SEQUENCE</scope>
</reference>
<gene>
    <name evidence="1" type="primary">POL_84</name>
    <name evidence="1" type="ORF">CM83_104941</name>
</gene>
<name>A0A0A9XYX5_LYGHE</name>
<dbReference type="PANTHER" id="PTHR37984:SF8">
    <property type="entry name" value="CCHC-TYPE DOMAIN-CONTAINING PROTEIN"/>
    <property type="match status" value="1"/>
</dbReference>
<dbReference type="InterPro" id="IPR050951">
    <property type="entry name" value="Retrovirus_Pol_polyprotein"/>
</dbReference>